<dbReference type="AlphaFoldDB" id="A0A2W6MY45"/>
<dbReference type="Pfam" id="PF03595">
    <property type="entry name" value="SLAC1"/>
    <property type="match status" value="1"/>
</dbReference>
<dbReference type="CDD" id="cd09323">
    <property type="entry name" value="TDT_SLAC1_like"/>
    <property type="match status" value="1"/>
</dbReference>
<keyword evidence="7" id="KW-1185">Reference proteome</keyword>
<evidence type="ECO:0000313" key="6">
    <source>
        <dbReference type="EMBL" id="PZT49009.1"/>
    </source>
</evidence>
<evidence type="ECO:0000256" key="4">
    <source>
        <dbReference type="ARBA" id="ARBA00023136"/>
    </source>
</evidence>
<feature type="transmembrane region" description="Helical" evidence="5">
    <location>
        <begin position="225"/>
        <end position="247"/>
    </location>
</feature>
<evidence type="ECO:0000256" key="5">
    <source>
        <dbReference type="SAM" id="Phobius"/>
    </source>
</evidence>
<dbReference type="PANTHER" id="PTHR37955:SF1">
    <property type="entry name" value="DEP DOMAIN-CONTAINING PROTEIN"/>
    <property type="match status" value="1"/>
</dbReference>
<gene>
    <name evidence="6" type="ORF">B6S12_00900</name>
</gene>
<comment type="subcellular location">
    <subcellularLocation>
        <location evidence="1">Membrane</location>
        <topology evidence="1">Multi-pass membrane protein</topology>
    </subcellularLocation>
</comment>
<keyword evidence="3 5" id="KW-1133">Transmembrane helix</keyword>
<name>A0A2W6MY45_9HELI</name>
<dbReference type="Gene3D" id="1.50.10.150">
    <property type="entry name" value="Voltage-dependent anion channel"/>
    <property type="match status" value="1"/>
</dbReference>
<feature type="transmembrane region" description="Helical" evidence="5">
    <location>
        <begin position="283"/>
        <end position="305"/>
    </location>
</feature>
<dbReference type="Proteomes" id="UP000249746">
    <property type="component" value="Unassembled WGS sequence"/>
</dbReference>
<dbReference type="GO" id="GO:0046583">
    <property type="term" value="F:monoatomic cation efflux transmembrane transporter activity"/>
    <property type="evidence" value="ECO:0007669"/>
    <property type="project" value="TreeGrafter"/>
</dbReference>
<feature type="transmembrane region" description="Helical" evidence="5">
    <location>
        <begin position="132"/>
        <end position="150"/>
    </location>
</feature>
<feature type="transmembrane region" description="Helical" evidence="5">
    <location>
        <begin position="162"/>
        <end position="186"/>
    </location>
</feature>
<organism evidence="6 7">
    <name type="scientific">Helicobacter valdiviensis</name>
    <dbReference type="NCBI Taxonomy" id="1458358"/>
    <lineage>
        <taxon>Bacteria</taxon>
        <taxon>Pseudomonadati</taxon>
        <taxon>Campylobacterota</taxon>
        <taxon>Epsilonproteobacteria</taxon>
        <taxon>Campylobacterales</taxon>
        <taxon>Helicobacteraceae</taxon>
        <taxon>Helicobacter</taxon>
    </lineage>
</organism>
<feature type="transmembrane region" description="Helical" evidence="5">
    <location>
        <begin position="73"/>
        <end position="93"/>
    </location>
</feature>
<evidence type="ECO:0000313" key="7">
    <source>
        <dbReference type="Proteomes" id="UP000249746"/>
    </source>
</evidence>
<comment type="caution">
    <text evidence="6">The sequence shown here is derived from an EMBL/GenBank/DDBJ whole genome shotgun (WGS) entry which is preliminary data.</text>
</comment>
<proteinExistence type="predicted"/>
<accession>A0A2W6MY45</accession>
<feature type="transmembrane region" description="Helical" evidence="5">
    <location>
        <begin position="34"/>
        <end position="52"/>
    </location>
</feature>
<dbReference type="PANTHER" id="PTHR37955">
    <property type="entry name" value="TELLURITE RESISTANCE PROTEIN TEHA"/>
    <property type="match status" value="1"/>
</dbReference>
<feature type="transmembrane region" description="Helical" evidence="5">
    <location>
        <begin position="259"/>
        <end position="277"/>
    </location>
</feature>
<keyword evidence="4 5" id="KW-0472">Membrane</keyword>
<dbReference type="InterPro" id="IPR052951">
    <property type="entry name" value="Tellurite_res_ion_channel"/>
</dbReference>
<sequence>MFFASVMGIGGLSLLTHKAIKVFQLSNLDTLANLLTFFSIALLLFVLVLYIAKISLYPKAFLKEISHPVRINFFAAVSVSILIIQMLGLKMFASSISLSLFYIGAILQILFSLYVVQYWFINAMDQKMASPAWFIPIVGNLIVPLAGANLNTISPLIPLEFLMFYLGMGSFFWIILNAALLFRLIFGENLPQKFTPTLFIFIAPPSIFGLDILMLFKPYLEEQSLYLIASFSFSIGIFFFLLMLVMLRIFTKLKFALSWWAFTFPLAAFSLCALELYSIQHSLFYSLFGIFGIILTTFAVLIVGIRTIIAIKNKEICVIEE</sequence>
<reference evidence="6 7" key="1">
    <citation type="submission" date="2017-03" db="EMBL/GenBank/DDBJ databases">
        <title>Genomic and clinical evidence uncovers the enterohepatic species Helicobacter valdiviensis as a potential human intestinal pathogen.</title>
        <authorList>
            <person name="Fresia P."/>
            <person name="Jara R."/>
            <person name="Sierra R."/>
            <person name="Ferres I."/>
            <person name="Greif G."/>
            <person name="Iraola G."/>
            <person name="Collado L."/>
        </authorList>
    </citation>
    <scope>NUCLEOTIDE SEQUENCE [LARGE SCALE GENOMIC DNA]</scope>
    <source>
        <strain evidence="6 7">WBE14</strain>
    </source>
</reference>
<dbReference type="OrthoDB" id="309023at2"/>
<evidence type="ECO:0000256" key="3">
    <source>
        <dbReference type="ARBA" id="ARBA00022989"/>
    </source>
</evidence>
<evidence type="ECO:0000256" key="1">
    <source>
        <dbReference type="ARBA" id="ARBA00004141"/>
    </source>
</evidence>
<dbReference type="InterPro" id="IPR038665">
    <property type="entry name" value="Voltage-dep_anion_channel_sf"/>
</dbReference>
<evidence type="ECO:0000256" key="2">
    <source>
        <dbReference type="ARBA" id="ARBA00022692"/>
    </source>
</evidence>
<dbReference type="InterPro" id="IPR004695">
    <property type="entry name" value="SLAC1/Mae1/Ssu1/TehA"/>
</dbReference>
<feature type="transmembrane region" description="Helical" evidence="5">
    <location>
        <begin position="198"/>
        <end position="219"/>
    </location>
</feature>
<feature type="transmembrane region" description="Helical" evidence="5">
    <location>
        <begin position="99"/>
        <end position="120"/>
    </location>
</feature>
<dbReference type="EMBL" id="NBIU01000002">
    <property type="protein sequence ID" value="PZT49009.1"/>
    <property type="molecule type" value="Genomic_DNA"/>
</dbReference>
<dbReference type="GO" id="GO:0005886">
    <property type="term" value="C:plasma membrane"/>
    <property type="evidence" value="ECO:0007669"/>
    <property type="project" value="TreeGrafter"/>
</dbReference>
<protein>
    <submittedName>
        <fullName evidence="6">C4-dicarboxylate ABC transporter</fullName>
    </submittedName>
</protein>
<keyword evidence="2 5" id="KW-0812">Transmembrane</keyword>